<protein>
    <submittedName>
        <fullName evidence="1">Lysis protein</fullName>
    </submittedName>
</protein>
<dbReference type="Proteomes" id="UP000192815">
    <property type="component" value="Unassembled WGS sequence"/>
</dbReference>
<feature type="non-terminal residue" evidence="1">
    <location>
        <position position="151"/>
    </location>
</feature>
<proteinExistence type="predicted"/>
<dbReference type="EMBL" id="MUIO01000075">
    <property type="protein sequence ID" value="ORC57740.1"/>
    <property type="molecule type" value="Genomic_DNA"/>
</dbReference>
<dbReference type="STRING" id="1958950.BZK31_18865"/>
<sequence length="151" mass="16556">MNVLDLRFVMVAVVVGSGLGAWLAWEWQATRYERQLSEQAMSGLRERELASRAVIDWQTAEQARLRALELRLQNSDTHFHKELTDAQTAQARLRDRLATADLRLSVLIASPAISDGMSATSNTGGVVHGGTRAELDPTAAQRIVAITDDGD</sequence>
<evidence type="ECO:0000313" key="2">
    <source>
        <dbReference type="Proteomes" id="UP000192815"/>
    </source>
</evidence>
<gene>
    <name evidence="1" type="ORF">BZK31_18865</name>
</gene>
<organism evidence="1 2">
    <name type="scientific">Pseudomonas floridensis</name>
    <dbReference type="NCBI Taxonomy" id="1958950"/>
    <lineage>
        <taxon>Bacteria</taxon>
        <taxon>Pseudomonadati</taxon>
        <taxon>Pseudomonadota</taxon>
        <taxon>Gammaproteobacteria</taxon>
        <taxon>Pseudomonadales</taxon>
        <taxon>Pseudomonadaceae</taxon>
        <taxon>Pseudomonas</taxon>
    </lineage>
</organism>
<name>A0A1X0N3D3_9PSED</name>
<reference evidence="2" key="1">
    <citation type="submission" date="2017-02" db="EMBL/GenBank/DDBJ databases">
        <title>Pseudomonas floridae sp. nov., a novel pathogenic bacterial species isolated from tomato.</title>
        <authorList>
            <person name="Timilsina S."/>
            <person name="Vallad G.E."/>
            <person name="Jones J.B."/>
        </authorList>
    </citation>
    <scope>NUCLEOTIDE SEQUENCE [LARGE SCALE GENOMIC DNA]</scope>
    <source>
        <strain evidence="2">GEV388</strain>
    </source>
</reference>
<dbReference type="RefSeq" id="WP_083184446.1">
    <property type="nucleotide sequence ID" value="NZ_MUIO01000075.1"/>
</dbReference>
<evidence type="ECO:0000313" key="1">
    <source>
        <dbReference type="EMBL" id="ORC57740.1"/>
    </source>
</evidence>
<dbReference type="OrthoDB" id="7033315at2"/>
<accession>A0A1X0N3D3</accession>
<keyword evidence="2" id="KW-1185">Reference proteome</keyword>
<dbReference type="AlphaFoldDB" id="A0A1X0N3D3"/>
<comment type="caution">
    <text evidence="1">The sequence shown here is derived from an EMBL/GenBank/DDBJ whole genome shotgun (WGS) entry which is preliminary data.</text>
</comment>